<dbReference type="SUPFAM" id="SSF51206">
    <property type="entry name" value="cAMP-binding domain-like"/>
    <property type="match status" value="1"/>
</dbReference>
<dbReference type="PANTHER" id="PTHR24567:SF26">
    <property type="entry name" value="REGULATORY PROTEIN YEIL"/>
    <property type="match status" value="1"/>
</dbReference>
<evidence type="ECO:0000259" key="2">
    <source>
        <dbReference type="PROSITE" id="PS50042"/>
    </source>
</evidence>
<dbReference type="PROSITE" id="PS50042">
    <property type="entry name" value="CNMP_BINDING_3"/>
    <property type="match status" value="1"/>
</dbReference>
<evidence type="ECO:0000313" key="4">
    <source>
        <dbReference type="EMBL" id="OWM35059.1"/>
    </source>
</evidence>
<protein>
    <recommendedName>
        <fullName evidence="6">Cyclic nucleotide-binding domain-containing protein</fullName>
    </recommendedName>
</protein>
<dbReference type="Pfam" id="PF00571">
    <property type="entry name" value="CBS"/>
    <property type="match status" value="1"/>
</dbReference>
<dbReference type="SUPFAM" id="SSF54631">
    <property type="entry name" value="CBS-domain pair"/>
    <property type="match status" value="1"/>
</dbReference>
<dbReference type="InterPro" id="IPR000644">
    <property type="entry name" value="CBS_dom"/>
</dbReference>
<dbReference type="EMBL" id="LSZF01000024">
    <property type="protein sequence ID" value="OWM35059.1"/>
    <property type="molecule type" value="Genomic_DNA"/>
</dbReference>
<evidence type="ECO:0000259" key="3">
    <source>
        <dbReference type="PROSITE" id="PS51371"/>
    </source>
</evidence>
<dbReference type="Gene3D" id="3.10.580.10">
    <property type="entry name" value="CBS-domain"/>
    <property type="match status" value="1"/>
</dbReference>
<gene>
    <name evidence="4" type="ORF">AY602_04685</name>
</gene>
<dbReference type="InterPro" id="IPR018490">
    <property type="entry name" value="cNMP-bd_dom_sf"/>
</dbReference>
<dbReference type="Proteomes" id="UP000197692">
    <property type="component" value="Unassembled WGS sequence"/>
</dbReference>
<accession>A0A854NJM3</accession>
<dbReference type="InterPro" id="IPR046342">
    <property type="entry name" value="CBS_dom_sf"/>
</dbReference>
<dbReference type="InterPro" id="IPR000595">
    <property type="entry name" value="cNMP-bd_dom"/>
</dbReference>
<dbReference type="InterPro" id="IPR014710">
    <property type="entry name" value="RmlC-like_jellyroll"/>
</dbReference>
<proteinExistence type="predicted"/>
<sequence length="187" mass="20524">MSTATMRYAPRGTVVVTPKESNDYCFVIRSGAVDISSEGDSDSVPVLLDRREAGRCFGYATILGDNASRYRIEVVEDALLLANHRDAFLDVCRANSQFRDFFSHQSRRMRKAAQELAHRATSKMLATPCADFMSRELAVVSVFDSLYDVARAMDTSAVSAAIVVRGATVVGIVTDRDFRSKVVGKAL</sequence>
<dbReference type="Gene3D" id="2.60.120.10">
    <property type="entry name" value="Jelly Rolls"/>
    <property type="match status" value="1"/>
</dbReference>
<organism evidence="4 5">
    <name type="scientific">Corynebacterium diphtheriae bv. mitis</name>
    <dbReference type="NCBI Taxonomy" id="1806053"/>
    <lineage>
        <taxon>Bacteria</taxon>
        <taxon>Bacillati</taxon>
        <taxon>Actinomycetota</taxon>
        <taxon>Actinomycetes</taxon>
        <taxon>Mycobacteriales</taxon>
        <taxon>Corynebacteriaceae</taxon>
        <taxon>Corynebacterium</taxon>
    </lineage>
</organism>
<evidence type="ECO:0008006" key="6">
    <source>
        <dbReference type="Google" id="ProtNLM"/>
    </source>
</evidence>
<dbReference type="GO" id="GO:0005829">
    <property type="term" value="C:cytosol"/>
    <property type="evidence" value="ECO:0007669"/>
    <property type="project" value="TreeGrafter"/>
</dbReference>
<feature type="domain" description="CBS" evidence="3">
    <location>
        <begin position="133"/>
        <end position="187"/>
    </location>
</feature>
<name>A0A854NJM3_CORDP</name>
<dbReference type="RefSeq" id="WP_014301789.1">
    <property type="nucleotide sequence ID" value="NZ_JADQUA010000008.1"/>
</dbReference>
<dbReference type="PANTHER" id="PTHR24567">
    <property type="entry name" value="CRP FAMILY TRANSCRIPTIONAL REGULATORY PROTEIN"/>
    <property type="match status" value="1"/>
</dbReference>
<dbReference type="CDD" id="cd00038">
    <property type="entry name" value="CAP_ED"/>
    <property type="match status" value="1"/>
</dbReference>
<dbReference type="PROSITE" id="PS51371">
    <property type="entry name" value="CBS"/>
    <property type="match status" value="1"/>
</dbReference>
<reference evidence="5" key="1">
    <citation type="submission" date="2016-02" db="EMBL/GenBank/DDBJ databases">
        <title>Genomic analyses of a collection of pathogenic Corynebacterium diphtheriae.</title>
        <authorList>
            <person name="Sangal V."/>
            <person name="Titov L."/>
        </authorList>
    </citation>
    <scope>NUCLEOTIDE SEQUENCE [LARGE SCALE GENOMIC DNA]</scope>
    <source>
        <strain evidence="5">1438</strain>
    </source>
</reference>
<feature type="domain" description="Cyclic nucleotide-binding" evidence="2">
    <location>
        <begin position="1"/>
        <end position="91"/>
    </location>
</feature>
<keyword evidence="1" id="KW-0129">CBS domain</keyword>
<evidence type="ECO:0000313" key="5">
    <source>
        <dbReference type="Proteomes" id="UP000197692"/>
    </source>
</evidence>
<evidence type="ECO:0000256" key="1">
    <source>
        <dbReference type="PROSITE-ProRule" id="PRU00703"/>
    </source>
</evidence>
<dbReference type="GO" id="GO:0003700">
    <property type="term" value="F:DNA-binding transcription factor activity"/>
    <property type="evidence" value="ECO:0007669"/>
    <property type="project" value="TreeGrafter"/>
</dbReference>
<comment type="caution">
    <text evidence="4">The sequence shown here is derived from an EMBL/GenBank/DDBJ whole genome shotgun (WGS) entry which is preliminary data.</text>
</comment>
<dbReference type="Pfam" id="PF00027">
    <property type="entry name" value="cNMP_binding"/>
    <property type="match status" value="1"/>
</dbReference>
<dbReference type="InterPro" id="IPR050397">
    <property type="entry name" value="Env_Response_Regulators"/>
</dbReference>
<dbReference type="AlphaFoldDB" id="A0A854NJM3"/>